<reference evidence="4" key="1">
    <citation type="submission" date="2025-08" db="UniProtKB">
        <authorList>
            <consortium name="Ensembl"/>
        </authorList>
    </citation>
    <scope>IDENTIFICATION</scope>
</reference>
<keyword evidence="3" id="KW-0175">Coiled coil</keyword>
<dbReference type="GO" id="GO:0006310">
    <property type="term" value="P:DNA recombination"/>
    <property type="evidence" value="ECO:0007669"/>
    <property type="project" value="InterPro"/>
</dbReference>
<evidence type="ECO:0000256" key="1">
    <source>
        <dbReference type="ARBA" id="ARBA00023254"/>
    </source>
</evidence>
<organism evidence="4 5">
    <name type="scientific">Dicentrarchus labrax</name>
    <name type="common">European seabass</name>
    <name type="synonym">Morone labrax</name>
    <dbReference type="NCBI Taxonomy" id="13489"/>
    <lineage>
        <taxon>Eukaryota</taxon>
        <taxon>Metazoa</taxon>
        <taxon>Chordata</taxon>
        <taxon>Craniata</taxon>
        <taxon>Vertebrata</taxon>
        <taxon>Euteleostomi</taxon>
        <taxon>Actinopterygii</taxon>
        <taxon>Neopterygii</taxon>
        <taxon>Teleostei</taxon>
        <taxon>Neoteleostei</taxon>
        <taxon>Acanthomorphata</taxon>
        <taxon>Eupercaria</taxon>
        <taxon>Moronidae</taxon>
        <taxon>Dicentrarchus</taxon>
    </lineage>
</organism>
<sequence>MRFFLRAKVAQAVGVIKSKPSGLSGREYAEVLATKLKIQDEGWKKKAQELQQEVLRLRQELLVATATSITKSNNTMDTNSQDLFGPESVAYSTDLQPDCDSETPELLLPDPEPAVPSPQLHLPSSPHRKALLPHVQFLQSLCALHRVEESSRGLESLWFRPDGGAGLVLVDSVCQLLDSVVAACREPPLLGPTDLVLQACQVAARAMDLFCSQRLPSVEFMRRVVIRGFCSPNTDFTFQVRESFGLIKFPMDQYQNSCCLFWILEELLQKSKVPCRVEVGSEQAGFLSHLERRIFLLSNEFPMFSISMWRIGGLLTVSDR</sequence>
<dbReference type="GO" id="GO:0048477">
    <property type="term" value="P:oogenesis"/>
    <property type="evidence" value="ECO:0007669"/>
    <property type="project" value="TreeGrafter"/>
</dbReference>
<evidence type="ECO:0000313" key="5">
    <source>
        <dbReference type="Proteomes" id="UP000694389"/>
    </source>
</evidence>
<feature type="coiled-coil region" evidence="3">
    <location>
        <begin position="33"/>
        <end position="67"/>
    </location>
</feature>
<name>A0A8C4HZ01_DICLA</name>
<reference evidence="4" key="2">
    <citation type="submission" date="2025-09" db="UniProtKB">
        <authorList>
            <consortium name="Ensembl"/>
        </authorList>
    </citation>
    <scope>IDENTIFICATION</scope>
</reference>
<proteinExistence type="inferred from homology"/>
<dbReference type="AlphaFoldDB" id="A0A8C4HZ01"/>
<dbReference type="Pfam" id="PF13971">
    <property type="entry name" value="Mei4"/>
    <property type="match status" value="2"/>
</dbReference>
<dbReference type="Ensembl" id="ENSDLAT00005052361.2">
    <property type="protein sequence ID" value="ENSDLAP00005049128.2"/>
    <property type="gene ID" value="ENSDLAG00005021523.2"/>
</dbReference>
<keyword evidence="1" id="KW-0469">Meiosis</keyword>
<evidence type="ECO:0000313" key="4">
    <source>
        <dbReference type="Ensembl" id="ENSDLAP00005049128.2"/>
    </source>
</evidence>
<dbReference type="GO" id="GO:0042138">
    <property type="term" value="P:meiotic DNA double-strand break formation"/>
    <property type="evidence" value="ECO:0007669"/>
    <property type="project" value="InterPro"/>
</dbReference>
<dbReference type="PANTHER" id="PTHR28575:SF1">
    <property type="entry name" value="MEIOSIS-SPECIFIC PROTEIN MEI4"/>
    <property type="match status" value="1"/>
</dbReference>
<accession>A0A8C4HZ01</accession>
<dbReference type="InterPro" id="IPR025888">
    <property type="entry name" value="MEI4"/>
</dbReference>
<dbReference type="GO" id="GO:0007129">
    <property type="term" value="P:homologous chromosome pairing at meiosis"/>
    <property type="evidence" value="ECO:0007669"/>
    <property type="project" value="TreeGrafter"/>
</dbReference>
<dbReference type="GeneTree" id="ENSGT00390000013856"/>
<comment type="similarity">
    <text evidence="2">Belongs to the MEI4L family.</text>
</comment>
<evidence type="ECO:0000256" key="2">
    <source>
        <dbReference type="ARBA" id="ARBA00093453"/>
    </source>
</evidence>
<dbReference type="Proteomes" id="UP000694389">
    <property type="component" value="Unassembled WGS sequence"/>
</dbReference>
<protein>
    <submittedName>
        <fullName evidence="4">Meiosis-specific, MEI4 homolog (S. cerevisiae)</fullName>
    </submittedName>
</protein>
<dbReference type="GO" id="GO:0000800">
    <property type="term" value="C:lateral element"/>
    <property type="evidence" value="ECO:0007669"/>
    <property type="project" value="TreeGrafter"/>
</dbReference>
<dbReference type="PANTHER" id="PTHR28575">
    <property type="entry name" value="MEIOSIS-SPECIFIC PROTEIN MEI4"/>
    <property type="match status" value="1"/>
</dbReference>
<keyword evidence="5" id="KW-1185">Reference proteome</keyword>
<dbReference type="GO" id="GO:0007283">
    <property type="term" value="P:spermatogenesis"/>
    <property type="evidence" value="ECO:0007669"/>
    <property type="project" value="TreeGrafter"/>
</dbReference>
<evidence type="ECO:0000256" key="3">
    <source>
        <dbReference type="SAM" id="Coils"/>
    </source>
</evidence>